<dbReference type="PANTHER" id="PTHR42885">
    <property type="entry name" value="HISTIDINOL-PHOSPHATE AMINOTRANSFERASE-RELATED"/>
    <property type="match status" value="1"/>
</dbReference>
<evidence type="ECO:0000256" key="1">
    <source>
        <dbReference type="ARBA" id="ARBA00001933"/>
    </source>
</evidence>
<protein>
    <recommendedName>
        <fullName evidence="3">Aminotransferase</fullName>
        <ecNumber evidence="3">2.6.1.-</ecNumber>
    </recommendedName>
</protein>
<dbReference type="SUPFAM" id="SSF53383">
    <property type="entry name" value="PLP-dependent transferases"/>
    <property type="match status" value="1"/>
</dbReference>
<organism evidence="5 6">
    <name type="scientific">Jannaschia aquimarina</name>
    <dbReference type="NCBI Taxonomy" id="935700"/>
    <lineage>
        <taxon>Bacteria</taxon>
        <taxon>Pseudomonadati</taxon>
        <taxon>Pseudomonadota</taxon>
        <taxon>Alphaproteobacteria</taxon>
        <taxon>Rhodobacterales</taxon>
        <taxon>Roseobacteraceae</taxon>
        <taxon>Jannaschia</taxon>
    </lineage>
</organism>
<dbReference type="Pfam" id="PF00155">
    <property type="entry name" value="Aminotran_1_2"/>
    <property type="match status" value="1"/>
</dbReference>
<dbReference type="RefSeq" id="WP_043918652.1">
    <property type="nucleotide sequence ID" value="NZ_FZPF01000003.1"/>
</dbReference>
<dbReference type="InterPro" id="IPR015421">
    <property type="entry name" value="PyrdxlP-dep_Trfase_major"/>
</dbReference>
<dbReference type="GO" id="GO:0008483">
    <property type="term" value="F:transaminase activity"/>
    <property type="evidence" value="ECO:0007669"/>
    <property type="project" value="UniProtKB-KW"/>
</dbReference>
<evidence type="ECO:0000259" key="4">
    <source>
        <dbReference type="Pfam" id="PF00155"/>
    </source>
</evidence>
<evidence type="ECO:0000256" key="2">
    <source>
        <dbReference type="ARBA" id="ARBA00022898"/>
    </source>
</evidence>
<dbReference type="Gene3D" id="3.90.1150.10">
    <property type="entry name" value="Aspartate Aminotransferase, domain 1"/>
    <property type="match status" value="1"/>
</dbReference>
<keyword evidence="3" id="KW-0808">Transferase</keyword>
<keyword evidence="5" id="KW-0456">Lyase</keyword>
<sequence>MTEPSGGREHGGGLDAAIDRWGGTRDAWIDLSTGINPVPYPISDLDPYCWTALPDRAAHDRLVRAAREFWDVPSEAEILPTPGASALIARLPGLIPGPGEFVVDPHSYGEWRAAFLASGWQPHVATQHDAGIPHAEVSVHPDNPTGIYAPGPDRASFGPASCTDGPYEGFTAIYDESFADCVDPKDSLVWTTRSPAFVVVKSFGKFWGLAGLRLGFLIGSPGLVARMAEALGPWPVSGPALAIGAAALEDRAWAEETRTRLVRDAARLDDLMCGAGMHREVLGTPLFRTYTVPGFGAAADWQERLARQRIWSRTFSHSPALLRLGLPDPDDWSRLETALAA</sequence>
<name>A0A0D1EFK8_9RHOB</name>
<keyword evidence="6" id="KW-1185">Reference proteome</keyword>
<comment type="caution">
    <text evidence="5">The sequence shown here is derived from an EMBL/GenBank/DDBJ whole genome shotgun (WGS) entry which is preliminary data.</text>
</comment>
<dbReference type="PANTHER" id="PTHR42885:SF1">
    <property type="entry name" value="THREONINE-PHOSPHATE DECARBOXYLASE"/>
    <property type="match status" value="1"/>
</dbReference>
<dbReference type="InterPro" id="IPR004839">
    <property type="entry name" value="Aminotransferase_I/II_large"/>
</dbReference>
<dbReference type="InterPro" id="IPR004838">
    <property type="entry name" value="NHTrfase_class1_PyrdxlP-BS"/>
</dbReference>
<dbReference type="EMBL" id="JYFE01000034">
    <property type="protein sequence ID" value="KIT16439.1"/>
    <property type="molecule type" value="Genomic_DNA"/>
</dbReference>
<evidence type="ECO:0000313" key="6">
    <source>
        <dbReference type="Proteomes" id="UP000032232"/>
    </source>
</evidence>
<dbReference type="OrthoDB" id="9799304at2"/>
<keyword evidence="2" id="KW-0663">Pyridoxal phosphate</keyword>
<dbReference type="PROSITE" id="PS00105">
    <property type="entry name" value="AA_TRANSFER_CLASS_1"/>
    <property type="match status" value="1"/>
</dbReference>
<dbReference type="Gene3D" id="3.40.640.10">
    <property type="entry name" value="Type I PLP-dependent aspartate aminotransferase-like (Major domain)"/>
    <property type="match status" value="1"/>
</dbReference>
<dbReference type="GO" id="GO:0030170">
    <property type="term" value="F:pyridoxal phosphate binding"/>
    <property type="evidence" value="ECO:0007669"/>
    <property type="project" value="InterPro"/>
</dbReference>
<dbReference type="Proteomes" id="UP000032232">
    <property type="component" value="Unassembled WGS sequence"/>
</dbReference>
<dbReference type="PATRIC" id="fig|935700.4.peg.1894"/>
<dbReference type="AlphaFoldDB" id="A0A0D1EFK8"/>
<accession>A0A0D1EFK8</accession>
<comment type="similarity">
    <text evidence="3">Belongs to the class-I pyridoxal-phosphate-dependent aminotransferase family.</text>
</comment>
<dbReference type="EC" id="2.6.1.-" evidence="3"/>
<proteinExistence type="inferred from homology"/>
<feature type="domain" description="Aminotransferase class I/classII large" evidence="4">
    <location>
        <begin position="171"/>
        <end position="272"/>
    </location>
</feature>
<dbReference type="InterPro" id="IPR015424">
    <property type="entry name" value="PyrdxlP-dep_Trfase"/>
</dbReference>
<evidence type="ECO:0000256" key="3">
    <source>
        <dbReference type="RuleBase" id="RU000481"/>
    </source>
</evidence>
<keyword evidence="3" id="KW-0032">Aminotransferase</keyword>
<dbReference type="GO" id="GO:0016829">
    <property type="term" value="F:lyase activity"/>
    <property type="evidence" value="ECO:0007669"/>
    <property type="project" value="UniProtKB-KW"/>
</dbReference>
<reference evidence="5 6" key="1">
    <citation type="submission" date="2015-02" db="EMBL/GenBank/DDBJ databases">
        <title>Genome Sequence of Jannaschia aquimarina DSM28248, a member of the Roseobacter clade.</title>
        <authorList>
            <person name="Voget S."/>
            <person name="Daniel R."/>
        </authorList>
    </citation>
    <scope>NUCLEOTIDE SEQUENCE [LARGE SCALE GENOMIC DNA]</scope>
    <source>
        <strain evidence="5 6">GSW-M26</strain>
    </source>
</reference>
<evidence type="ECO:0000313" key="5">
    <source>
        <dbReference type="EMBL" id="KIT16439.1"/>
    </source>
</evidence>
<gene>
    <name evidence="5" type="primary">cobD</name>
    <name evidence="5" type="ORF">jaqu_18260</name>
</gene>
<dbReference type="InterPro" id="IPR015422">
    <property type="entry name" value="PyrdxlP-dep_Trfase_small"/>
</dbReference>
<comment type="cofactor">
    <cofactor evidence="1 3">
        <name>pyridoxal 5'-phosphate</name>
        <dbReference type="ChEBI" id="CHEBI:597326"/>
    </cofactor>
</comment>
<dbReference type="STRING" id="935700.jaqu_18260"/>